<reference evidence="3" key="1">
    <citation type="submission" date="2024-05" db="EMBL/GenBank/DDBJ databases">
        <title>Genome sequencing of novel strain.</title>
        <authorList>
            <person name="Ganbat D."/>
            <person name="Ganbat S."/>
            <person name="Lee S.-J."/>
        </authorList>
    </citation>
    <scope>NUCLEOTIDE SEQUENCE</scope>
    <source>
        <strain evidence="3">SMD15-11</strain>
    </source>
</reference>
<dbReference type="PANTHER" id="PTHR46797">
    <property type="entry name" value="HTH-TYPE TRANSCRIPTIONAL REGULATOR"/>
    <property type="match status" value="1"/>
</dbReference>
<dbReference type="InterPro" id="IPR050807">
    <property type="entry name" value="TransReg_Diox_bact_type"/>
</dbReference>
<name>A0AB39UZP1_9GAMM</name>
<dbReference type="CDD" id="cd00093">
    <property type="entry name" value="HTH_XRE"/>
    <property type="match status" value="1"/>
</dbReference>
<keyword evidence="1" id="KW-0238">DNA-binding</keyword>
<dbReference type="SUPFAM" id="SSF47413">
    <property type="entry name" value="lambda repressor-like DNA-binding domains"/>
    <property type="match status" value="1"/>
</dbReference>
<dbReference type="SMART" id="SM00530">
    <property type="entry name" value="HTH_XRE"/>
    <property type="match status" value="1"/>
</dbReference>
<dbReference type="AlphaFoldDB" id="A0AB39UZP1"/>
<dbReference type="PROSITE" id="PS50943">
    <property type="entry name" value="HTH_CROC1"/>
    <property type="match status" value="1"/>
</dbReference>
<dbReference type="InterPro" id="IPR010982">
    <property type="entry name" value="Lambda_DNA-bd_dom_sf"/>
</dbReference>
<proteinExistence type="predicted"/>
<protein>
    <submittedName>
        <fullName evidence="3">Helix-turn-helix transcriptional regulator</fullName>
    </submittedName>
</protein>
<dbReference type="EMBL" id="CP154858">
    <property type="protein sequence ID" value="XDT73675.1"/>
    <property type="molecule type" value="Genomic_DNA"/>
</dbReference>
<sequence length="107" mass="12172">MANLLGSKIKKLRKAKGLTLEQLAEMVGSGKSYIWELENRGVKRPSAEKLAAIARTLDTTTEYLVDNGMTEPTDEVRKEAFFRKFQGLSPEDQRKIEDIVDAWSRKQ</sequence>
<dbReference type="Pfam" id="PF01381">
    <property type="entry name" value="HTH_3"/>
    <property type="match status" value="1"/>
</dbReference>
<dbReference type="PANTHER" id="PTHR46797:SF1">
    <property type="entry name" value="METHYLPHOSPHONATE SYNTHASE"/>
    <property type="match status" value="1"/>
</dbReference>
<gene>
    <name evidence="3" type="ORF">AAIA72_06825</name>
</gene>
<evidence type="ECO:0000313" key="3">
    <source>
        <dbReference type="EMBL" id="XDT73675.1"/>
    </source>
</evidence>
<dbReference type="GO" id="GO:0003700">
    <property type="term" value="F:DNA-binding transcription factor activity"/>
    <property type="evidence" value="ECO:0007669"/>
    <property type="project" value="TreeGrafter"/>
</dbReference>
<evidence type="ECO:0000256" key="1">
    <source>
        <dbReference type="ARBA" id="ARBA00023125"/>
    </source>
</evidence>
<dbReference type="RefSeq" id="WP_369602659.1">
    <property type="nucleotide sequence ID" value="NZ_CP154858.1"/>
</dbReference>
<accession>A0AB39UZP1</accession>
<dbReference type="InterPro" id="IPR001387">
    <property type="entry name" value="Cro/C1-type_HTH"/>
</dbReference>
<feature type="domain" description="HTH cro/C1-type" evidence="2">
    <location>
        <begin position="9"/>
        <end position="64"/>
    </location>
</feature>
<dbReference type="KEGG" id="tcd:AAIA72_06825"/>
<evidence type="ECO:0000259" key="2">
    <source>
        <dbReference type="PROSITE" id="PS50943"/>
    </source>
</evidence>
<dbReference type="GO" id="GO:0003677">
    <property type="term" value="F:DNA binding"/>
    <property type="evidence" value="ECO:0007669"/>
    <property type="project" value="UniProtKB-KW"/>
</dbReference>
<dbReference type="Gene3D" id="1.10.260.40">
    <property type="entry name" value="lambda repressor-like DNA-binding domains"/>
    <property type="match status" value="1"/>
</dbReference>
<dbReference type="GO" id="GO:0005829">
    <property type="term" value="C:cytosol"/>
    <property type="evidence" value="ECO:0007669"/>
    <property type="project" value="TreeGrafter"/>
</dbReference>
<organism evidence="3">
    <name type="scientific">Thermohahella caldifontis</name>
    <dbReference type="NCBI Taxonomy" id="3142973"/>
    <lineage>
        <taxon>Bacteria</taxon>
        <taxon>Pseudomonadati</taxon>
        <taxon>Pseudomonadota</taxon>
        <taxon>Gammaproteobacteria</taxon>
        <taxon>Oceanospirillales</taxon>
        <taxon>Hahellaceae</taxon>
        <taxon>Thermohahella</taxon>
    </lineage>
</organism>